<evidence type="ECO:0000259" key="1">
    <source>
        <dbReference type="PROSITE" id="PS50112"/>
    </source>
</evidence>
<dbReference type="InterPro" id="IPR002197">
    <property type="entry name" value="HTH_Fis"/>
</dbReference>
<dbReference type="Gene3D" id="1.10.10.60">
    <property type="entry name" value="Homeodomain-like"/>
    <property type="match status" value="1"/>
</dbReference>
<dbReference type="InterPro" id="IPR000014">
    <property type="entry name" value="PAS"/>
</dbReference>
<organism evidence="2 3">
    <name type="scientific">Aquibium carbonis</name>
    <dbReference type="NCBI Taxonomy" id="2495581"/>
    <lineage>
        <taxon>Bacteria</taxon>
        <taxon>Pseudomonadati</taxon>
        <taxon>Pseudomonadota</taxon>
        <taxon>Alphaproteobacteria</taxon>
        <taxon>Hyphomicrobiales</taxon>
        <taxon>Phyllobacteriaceae</taxon>
        <taxon>Aquibium</taxon>
    </lineage>
</organism>
<dbReference type="SUPFAM" id="SSF46689">
    <property type="entry name" value="Homeodomain-like"/>
    <property type="match status" value="1"/>
</dbReference>
<dbReference type="GO" id="GO:0043565">
    <property type="term" value="F:sequence-specific DNA binding"/>
    <property type="evidence" value="ECO:0007669"/>
    <property type="project" value="InterPro"/>
</dbReference>
<dbReference type="Pfam" id="PF02954">
    <property type="entry name" value="HTH_8"/>
    <property type="match status" value="1"/>
</dbReference>
<evidence type="ECO:0000313" key="2">
    <source>
        <dbReference type="EMBL" id="RST84712.1"/>
    </source>
</evidence>
<protein>
    <submittedName>
        <fullName evidence="2">PAS domain-containing protein</fullName>
    </submittedName>
</protein>
<dbReference type="SMART" id="SM00091">
    <property type="entry name" value="PAS"/>
    <property type="match status" value="2"/>
</dbReference>
<dbReference type="Proteomes" id="UP000278398">
    <property type="component" value="Unassembled WGS sequence"/>
</dbReference>
<dbReference type="PRINTS" id="PR01590">
    <property type="entry name" value="HTHFIS"/>
</dbReference>
<dbReference type="InterPro" id="IPR009057">
    <property type="entry name" value="Homeodomain-like_sf"/>
</dbReference>
<gene>
    <name evidence="2" type="ORF">EJC49_19510</name>
</gene>
<proteinExistence type="predicted"/>
<sequence>MSGQDSFQRVLGEADPDVIARMVAFVAEVALVIDPDNRVRDVSTSNNLDAPLDTETWKGRLFSDLVVPESAAAAQSLLATTRADRRADSQEIVHPTPYGQVGVRYAAAASGREGDVILIGSPSRMHRRAAWSSENLFRSLWEFGADAMLVLDGSTGKIRDGNHAAAAILGESPEKLRRFRLVDMLDPGWRAEVSSRLRGVLSSGRSDRMIVVPKQADAARVILTMEPSRGEERGLVVARFLPADDDAAADGIASSLPQLIRESPDPVVLVDRGGTLVWTNDAFLAAVGAPAAPLAVGQRIDEFLKSKTDPDMSTLLETTARQGRVAVEGLWLEGLSAPAVPVDAMLVDVSAGSLPCFGLVLRVKSEATRARDTGASLDLSGLTDLVGRTPLKDLVQNTTDVVEKMCVEAALRLTGNNRSAAARALGLSRQAFYLKLNRLGLGDHTDE</sequence>
<reference evidence="2 3" key="1">
    <citation type="submission" date="2018-12" db="EMBL/GenBank/DDBJ databases">
        <title>Mesorhizobium carbonis sp. nov., isolated from coal mine water.</title>
        <authorList>
            <person name="Xin W."/>
            <person name="Xu Z."/>
            <person name="Xiang F."/>
            <person name="Zhang J."/>
            <person name="Xi L."/>
            <person name="Liu J."/>
        </authorList>
    </citation>
    <scope>NUCLEOTIDE SEQUENCE [LARGE SCALE GENOMIC DNA]</scope>
    <source>
        <strain evidence="2 3">B2.3</strain>
    </source>
</reference>
<dbReference type="AlphaFoldDB" id="A0A429YTK2"/>
<keyword evidence="3" id="KW-1185">Reference proteome</keyword>
<dbReference type="InterPro" id="IPR035965">
    <property type="entry name" value="PAS-like_dom_sf"/>
</dbReference>
<accession>A0A429YTK2</accession>
<dbReference type="RefSeq" id="WP_126701610.1">
    <property type="nucleotide sequence ID" value="NZ_RWKW01000081.1"/>
</dbReference>
<dbReference type="EMBL" id="RWKW01000081">
    <property type="protein sequence ID" value="RST84712.1"/>
    <property type="molecule type" value="Genomic_DNA"/>
</dbReference>
<comment type="caution">
    <text evidence="2">The sequence shown here is derived from an EMBL/GenBank/DDBJ whole genome shotgun (WGS) entry which is preliminary data.</text>
</comment>
<evidence type="ECO:0000313" key="3">
    <source>
        <dbReference type="Proteomes" id="UP000278398"/>
    </source>
</evidence>
<dbReference type="Gene3D" id="3.30.450.20">
    <property type="entry name" value="PAS domain"/>
    <property type="match status" value="3"/>
</dbReference>
<dbReference type="OrthoDB" id="5499170at2"/>
<dbReference type="Pfam" id="PF13188">
    <property type="entry name" value="PAS_8"/>
    <property type="match status" value="2"/>
</dbReference>
<name>A0A429YTK2_9HYPH</name>
<dbReference type="PROSITE" id="PS50112">
    <property type="entry name" value="PAS"/>
    <property type="match status" value="1"/>
</dbReference>
<feature type="domain" description="PAS" evidence="1">
    <location>
        <begin position="133"/>
        <end position="204"/>
    </location>
</feature>
<dbReference type="SUPFAM" id="SSF55785">
    <property type="entry name" value="PYP-like sensor domain (PAS domain)"/>
    <property type="match status" value="2"/>
</dbReference>